<feature type="chain" id="PRO_5037552244" description="Lipoprotein" evidence="3">
    <location>
        <begin position="25"/>
        <end position="289"/>
    </location>
</feature>
<keyword evidence="5" id="KW-1185">Reference proteome</keyword>
<evidence type="ECO:0000256" key="3">
    <source>
        <dbReference type="SAM" id="SignalP"/>
    </source>
</evidence>
<organism evidence="4 5">
    <name type="scientific">Paenibacillus azoreducens</name>
    <dbReference type="NCBI Taxonomy" id="116718"/>
    <lineage>
        <taxon>Bacteria</taxon>
        <taxon>Bacillati</taxon>
        <taxon>Bacillota</taxon>
        <taxon>Bacilli</taxon>
        <taxon>Bacillales</taxon>
        <taxon>Paenibacillaceae</taxon>
        <taxon>Paenibacillus</taxon>
    </lineage>
</organism>
<evidence type="ECO:0000256" key="1">
    <source>
        <dbReference type="SAM" id="Coils"/>
    </source>
</evidence>
<evidence type="ECO:0000256" key="2">
    <source>
        <dbReference type="SAM" id="MobiDB-lite"/>
    </source>
</evidence>
<evidence type="ECO:0000313" key="5">
    <source>
        <dbReference type="Proteomes" id="UP000682811"/>
    </source>
</evidence>
<dbReference type="RefSeq" id="WP_212981597.1">
    <property type="nucleotide sequence ID" value="NZ_AP025343.1"/>
</dbReference>
<reference evidence="4 5" key="1">
    <citation type="submission" date="2021-03" db="EMBL/GenBank/DDBJ databases">
        <title>Antimicrobial resistance genes in bacteria isolated from Japanese honey, and their potential for conferring macrolide and lincosamide resistance in the American foulbrood pathogen Paenibacillus larvae.</title>
        <authorList>
            <person name="Okamoto M."/>
            <person name="Kumagai M."/>
            <person name="Kanamori H."/>
            <person name="Takamatsu D."/>
        </authorList>
    </citation>
    <scope>NUCLEOTIDE SEQUENCE [LARGE SCALE GENOMIC DNA]</scope>
    <source>
        <strain evidence="4 5">J34TS1</strain>
    </source>
</reference>
<feature type="compositionally biased region" description="Basic and acidic residues" evidence="2">
    <location>
        <begin position="111"/>
        <end position="129"/>
    </location>
</feature>
<protein>
    <recommendedName>
        <fullName evidence="6">Lipoprotein</fullName>
    </recommendedName>
</protein>
<feature type="coiled-coil region" evidence="1">
    <location>
        <begin position="23"/>
        <end position="57"/>
    </location>
</feature>
<feature type="signal peptide" evidence="3">
    <location>
        <begin position="1"/>
        <end position="24"/>
    </location>
</feature>
<keyword evidence="3" id="KW-0732">Signal</keyword>
<evidence type="ECO:0008006" key="6">
    <source>
        <dbReference type="Google" id="ProtNLM"/>
    </source>
</evidence>
<dbReference type="PROSITE" id="PS51257">
    <property type="entry name" value="PROKAR_LIPOPROTEIN"/>
    <property type="match status" value="1"/>
</dbReference>
<name>A0A919YLM5_9BACL</name>
<sequence>MNLYKTAITIAIISLLTGCGSGSAAIKEELASTKETLTRLQSENESLKKELDDLKYGPETLLKEANSYFASGDIKKLKKTQETISKKYPGSGEENKIRALTEKLQKQIDDRAQQEKKEAEKQAAEEKKRQAVATAEMRKRTDDVTGYTVFEDKTSPEYINENGFYAFFAQGNDGVPILYARFQYTGDSWLFINNYTIKADDKIYEISPKYSDVHRDNDGGEVWEYYSTAVNKDVYEIINAVIKSNKTIIRSQGNERKQDRTVTAKEKAALQHVLDAYRAMGGTDSQFKL</sequence>
<feature type="region of interest" description="Disordered" evidence="2">
    <location>
        <begin position="111"/>
        <end position="136"/>
    </location>
</feature>
<proteinExistence type="predicted"/>
<dbReference type="EMBL" id="BORT01000061">
    <property type="protein sequence ID" value="GIO51633.1"/>
    <property type="molecule type" value="Genomic_DNA"/>
</dbReference>
<dbReference type="AlphaFoldDB" id="A0A919YLM5"/>
<evidence type="ECO:0000313" key="4">
    <source>
        <dbReference type="EMBL" id="GIO51633.1"/>
    </source>
</evidence>
<gene>
    <name evidence="4" type="ORF">J34TS1_63980</name>
</gene>
<comment type="caution">
    <text evidence="4">The sequence shown here is derived from an EMBL/GenBank/DDBJ whole genome shotgun (WGS) entry which is preliminary data.</text>
</comment>
<dbReference type="Proteomes" id="UP000682811">
    <property type="component" value="Unassembled WGS sequence"/>
</dbReference>
<accession>A0A919YLM5</accession>
<keyword evidence="1" id="KW-0175">Coiled coil</keyword>